<feature type="domain" description="Plasmid pRiA4b Orf3-like" evidence="1">
    <location>
        <begin position="3"/>
        <end position="138"/>
    </location>
</feature>
<gene>
    <name evidence="2" type="ORF">G3O08_11210</name>
</gene>
<comment type="caution">
    <text evidence="2">The sequence shown here is derived from an EMBL/GenBank/DDBJ whole genome shotgun (WGS) entry which is preliminary data.</text>
</comment>
<dbReference type="AlphaFoldDB" id="A0A7K3WRA8"/>
<evidence type="ECO:0000313" key="2">
    <source>
        <dbReference type="EMBL" id="NEN24068.1"/>
    </source>
</evidence>
<sequence length="177" mass="20887">MRIFHIRVLLDSSQDIFRDIEIEEKSTFLDLHNTIIEAFKFSGMEMASFYKSNEHWDKGEEIALIDMMNDPDQEPVRAMSDTPIHELMHDTGDKMLYLYDFMRMWIFYVEFINEVERRNEVTYPEIVLWVGNAPAENSKVAGPMEADFEEGDTIIDSDYGFDEDDGGFEHYDDSFEY</sequence>
<proteinExistence type="predicted"/>
<keyword evidence="3" id="KW-1185">Reference proteome</keyword>
<dbReference type="InterPro" id="IPR024047">
    <property type="entry name" value="MM3350-like_sf"/>
</dbReference>
<dbReference type="Proteomes" id="UP000486602">
    <property type="component" value="Unassembled WGS sequence"/>
</dbReference>
<name>A0A7K3WRA8_9FLAO</name>
<dbReference type="Pfam" id="PF07929">
    <property type="entry name" value="PRiA4_ORF3"/>
    <property type="match status" value="1"/>
</dbReference>
<reference evidence="2 3" key="1">
    <citation type="submission" date="2020-02" db="EMBL/GenBank/DDBJ databases">
        <title>Out from the shadows clarifying the taxonomy of the family Cryomorphaceae and related taxa by utilizing the GTDB taxonomic framework.</title>
        <authorList>
            <person name="Bowman J.P."/>
        </authorList>
    </citation>
    <scope>NUCLEOTIDE SEQUENCE [LARGE SCALE GENOMIC DNA]</scope>
    <source>
        <strain evidence="2 3">QSSC 1-22</strain>
    </source>
</reference>
<dbReference type="EMBL" id="JAAGVY010000019">
    <property type="protein sequence ID" value="NEN24068.1"/>
    <property type="molecule type" value="Genomic_DNA"/>
</dbReference>
<dbReference type="Gene3D" id="3.10.290.30">
    <property type="entry name" value="MM3350-like"/>
    <property type="match status" value="1"/>
</dbReference>
<organism evidence="2 3">
    <name type="scientific">Cryomorpha ignava</name>
    <dbReference type="NCBI Taxonomy" id="101383"/>
    <lineage>
        <taxon>Bacteria</taxon>
        <taxon>Pseudomonadati</taxon>
        <taxon>Bacteroidota</taxon>
        <taxon>Flavobacteriia</taxon>
        <taxon>Flavobacteriales</taxon>
        <taxon>Cryomorphaceae</taxon>
        <taxon>Cryomorpha</taxon>
    </lineage>
</organism>
<dbReference type="InterPro" id="IPR012912">
    <property type="entry name" value="Plasmid_pRiA4b_Orf3-like"/>
</dbReference>
<evidence type="ECO:0000313" key="3">
    <source>
        <dbReference type="Proteomes" id="UP000486602"/>
    </source>
</evidence>
<dbReference type="SUPFAM" id="SSF159941">
    <property type="entry name" value="MM3350-like"/>
    <property type="match status" value="1"/>
</dbReference>
<dbReference type="RefSeq" id="WP_163285464.1">
    <property type="nucleotide sequence ID" value="NZ_JAAGVY010000019.1"/>
</dbReference>
<accession>A0A7K3WRA8</accession>
<protein>
    <submittedName>
        <fullName evidence="2">Plasmid pRiA4b ORF-3 family protein</fullName>
    </submittedName>
</protein>
<evidence type="ECO:0000259" key="1">
    <source>
        <dbReference type="Pfam" id="PF07929"/>
    </source>
</evidence>